<feature type="transmembrane region" description="Helical" evidence="1">
    <location>
        <begin position="52"/>
        <end position="77"/>
    </location>
</feature>
<dbReference type="GeneID" id="41329020"/>
<reference evidence="2 3" key="1">
    <citation type="journal article" date="2020" name="Nature">
        <title>Isolation of an archaeon at the prokaryote-eukaryote interface.</title>
        <authorList>
            <person name="Imachi H."/>
            <person name="Nobu M.K."/>
            <person name="Nakahara N."/>
            <person name="Morono Y."/>
            <person name="Ogawara M."/>
            <person name="Takaki Y."/>
            <person name="Takano Y."/>
            <person name="Uematsu K."/>
            <person name="Ikuta T."/>
            <person name="Ito M."/>
            <person name="Matsui Y."/>
            <person name="Miyazaki M."/>
            <person name="Murata K."/>
            <person name="Saito Y."/>
            <person name="Sakai S."/>
            <person name="Song C."/>
            <person name="Tasumi E."/>
            <person name="Yamanaka Y."/>
            <person name="Yamaguchi T."/>
            <person name="Kamagata Y."/>
            <person name="Tamaki H."/>
            <person name="Takai K."/>
        </authorList>
    </citation>
    <scope>NUCLEOTIDE SEQUENCE [LARGE SCALE GENOMIC DNA]</scope>
    <source>
        <strain evidence="2 3">MK-D1</strain>
    </source>
</reference>
<feature type="transmembrane region" description="Helical" evidence="1">
    <location>
        <begin position="98"/>
        <end position="118"/>
    </location>
</feature>
<keyword evidence="1" id="KW-1133">Transmembrane helix</keyword>
<feature type="transmembrane region" description="Helical" evidence="1">
    <location>
        <begin position="218"/>
        <end position="240"/>
    </location>
</feature>
<dbReference type="EMBL" id="CP042905">
    <property type="protein sequence ID" value="QEE15198.1"/>
    <property type="molecule type" value="Genomic_DNA"/>
</dbReference>
<feature type="transmembrane region" description="Helical" evidence="1">
    <location>
        <begin position="21"/>
        <end position="40"/>
    </location>
</feature>
<keyword evidence="1" id="KW-0472">Membrane</keyword>
<evidence type="ECO:0000313" key="3">
    <source>
        <dbReference type="Proteomes" id="UP000321408"/>
    </source>
</evidence>
<organism evidence="2 3">
    <name type="scientific">Promethearchaeum syntrophicum</name>
    <dbReference type="NCBI Taxonomy" id="2594042"/>
    <lineage>
        <taxon>Archaea</taxon>
        <taxon>Promethearchaeati</taxon>
        <taxon>Promethearchaeota</taxon>
        <taxon>Promethearchaeia</taxon>
        <taxon>Promethearchaeales</taxon>
        <taxon>Promethearchaeaceae</taxon>
        <taxon>Promethearchaeum</taxon>
    </lineage>
</organism>
<reference evidence="2 3" key="2">
    <citation type="journal article" date="2024" name="Int. J. Syst. Evol. Microbiol.">
        <title>Promethearchaeum syntrophicum gen. nov., sp. nov., an anaerobic, obligately syntrophic archaeon, the first isolate of the lineage 'Asgard' archaea, and proposal of the new archaeal phylum Promethearchaeota phyl. nov. and kingdom Promethearchaeati regn. nov.</title>
        <authorList>
            <person name="Imachi H."/>
            <person name="Nobu M.K."/>
            <person name="Kato S."/>
            <person name="Takaki Y."/>
            <person name="Miyazaki M."/>
            <person name="Miyata M."/>
            <person name="Ogawara M."/>
            <person name="Saito Y."/>
            <person name="Sakai S."/>
            <person name="Tahara Y.O."/>
            <person name="Takano Y."/>
            <person name="Tasumi E."/>
            <person name="Uematsu K."/>
            <person name="Yoshimura T."/>
            <person name="Itoh T."/>
            <person name="Ohkuma M."/>
            <person name="Takai K."/>
        </authorList>
    </citation>
    <scope>NUCLEOTIDE SEQUENCE [LARGE SCALE GENOMIC DNA]</scope>
    <source>
        <strain evidence="2 3">MK-D1</strain>
    </source>
</reference>
<dbReference type="AlphaFoldDB" id="A0A5B9D7L5"/>
<keyword evidence="3" id="KW-1185">Reference proteome</keyword>
<dbReference type="KEGG" id="psyt:DSAG12_01022"/>
<keyword evidence="1" id="KW-0812">Transmembrane</keyword>
<name>A0A5B9D7L5_9ARCH</name>
<evidence type="ECO:0000313" key="2">
    <source>
        <dbReference type="EMBL" id="QEE15198.1"/>
    </source>
</evidence>
<feature type="transmembrane region" description="Helical" evidence="1">
    <location>
        <begin position="130"/>
        <end position="153"/>
    </location>
</feature>
<evidence type="ECO:0000256" key="1">
    <source>
        <dbReference type="SAM" id="Phobius"/>
    </source>
</evidence>
<accession>A0A5B9D7L5</accession>
<protein>
    <submittedName>
        <fullName evidence="2">Uncharacterized protein</fullName>
    </submittedName>
</protein>
<gene>
    <name evidence="2" type="ORF">DSAG12_01022</name>
</gene>
<sequence>MQAKPSIYDAIFAHFKKFKKYLIILTVYSLVFYVFKHVLSDIFDELRTSPSIFSKIVAIGLDFILLFIIKLIYMGFCGVLSSTNKTLNSKELVTARRAFITALILNILIGGSIIIITITETWLPPIIFEYFGFVEDIIKIIIALFHIIGWINFGNFLHSICKAPIPFLNISWFRAAETLLVLERSHNIIFHINGIYRDYELDLLHESPLNLPGVEIKIYNVLLIIEVIVLIGQILAYFLYFKGFQWIMYLKPKEKTVCIEK</sequence>
<proteinExistence type="predicted"/>
<dbReference type="Proteomes" id="UP000321408">
    <property type="component" value="Chromosome"/>
</dbReference>
<dbReference type="RefSeq" id="WP_147662117.1">
    <property type="nucleotide sequence ID" value="NZ_CP042905.2"/>
</dbReference>